<dbReference type="AlphaFoldDB" id="A0A268NV25"/>
<dbReference type="Proteomes" id="UP000216207">
    <property type="component" value="Unassembled WGS sequence"/>
</dbReference>
<dbReference type="Pfam" id="PF13193">
    <property type="entry name" value="AMP-binding_C"/>
    <property type="match status" value="1"/>
</dbReference>
<dbReference type="NCBIfam" id="NF005797">
    <property type="entry name" value="PRK07638.1"/>
    <property type="match status" value="1"/>
</dbReference>
<reference evidence="5 6" key="1">
    <citation type="submission" date="2017-07" db="EMBL/GenBank/DDBJ databases">
        <title>Isolation and whole genome analysis of endospore-forming bacteria from heroin.</title>
        <authorList>
            <person name="Kalinowski J."/>
            <person name="Ahrens B."/>
            <person name="Al-Dilaimi A."/>
            <person name="Winkler A."/>
            <person name="Wibberg D."/>
            <person name="Schleenbecker U."/>
            <person name="Ruckert C."/>
            <person name="Wolfel R."/>
            <person name="Grass G."/>
        </authorList>
    </citation>
    <scope>NUCLEOTIDE SEQUENCE [LARGE SCALE GENOMIC DNA]</scope>
    <source>
        <strain evidence="5 6">7539</strain>
    </source>
</reference>
<evidence type="ECO:0000256" key="2">
    <source>
        <dbReference type="ARBA" id="ARBA00022598"/>
    </source>
</evidence>
<comment type="caution">
    <text evidence="5">The sequence shown here is derived from an EMBL/GenBank/DDBJ whole genome shotgun (WGS) entry which is preliminary data.</text>
</comment>
<name>A0A268NV25_SHOCL</name>
<dbReference type="PANTHER" id="PTHR43201:SF5">
    <property type="entry name" value="MEDIUM-CHAIN ACYL-COA LIGASE ACSF2, MITOCHONDRIAL"/>
    <property type="match status" value="1"/>
</dbReference>
<dbReference type="InterPro" id="IPR025110">
    <property type="entry name" value="AMP-bd_C"/>
</dbReference>
<evidence type="ECO:0008006" key="7">
    <source>
        <dbReference type="Google" id="ProtNLM"/>
    </source>
</evidence>
<keyword evidence="2" id="KW-0436">Ligase</keyword>
<proteinExistence type="inferred from homology"/>
<dbReference type="EMBL" id="NPCC01000036">
    <property type="protein sequence ID" value="PAE87334.1"/>
    <property type="molecule type" value="Genomic_DNA"/>
</dbReference>
<accession>A0A268NV25</accession>
<dbReference type="GO" id="GO:0006631">
    <property type="term" value="P:fatty acid metabolic process"/>
    <property type="evidence" value="ECO:0007669"/>
    <property type="project" value="TreeGrafter"/>
</dbReference>
<evidence type="ECO:0000313" key="6">
    <source>
        <dbReference type="Proteomes" id="UP000216207"/>
    </source>
</evidence>
<feature type="domain" description="AMP-dependent synthetase/ligase" evidence="3">
    <location>
        <begin position="40"/>
        <end position="362"/>
    </location>
</feature>
<dbReference type="PANTHER" id="PTHR43201">
    <property type="entry name" value="ACYL-COA SYNTHETASE"/>
    <property type="match status" value="1"/>
</dbReference>
<dbReference type="InterPro" id="IPR000873">
    <property type="entry name" value="AMP-dep_synth/lig_dom"/>
</dbReference>
<evidence type="ECO:0000259" key="4">
    <source>
        <dbReference type="Pfam" id="PF13193"/>
    </source>
</evidence>
<dbReference type="Gene3D" id="3.40.50.12780">
    <property type="entry name" value="N-terminal domain of ligase-like"/>
    <property type="match status" value="1"/>
</dbReference>
<dbReference type="Pfam" id="PF00501">
    <property type="entry name" value="AMP-binding"/>
    <property type="match status" value="1"/>
</dbReference>
<feature type="domain" description="AMP-binding enzyme C-terminal" evidence="4">
    <location>
        <begin position="407"/>
        <end position="482"/>
    </location>
</feature>
<evidence type="ECO:0000256" key="1">
    <source>
        <dbReference type="ARBA" id="ARBA00006432"/>
    </source>
</evidence>
<dbReference type="GO" id="GO:0031956">
    <property type="term" value="F:medium-chain fatty acid-CoA ligase activity"/>
    <property type="evidence" value="ECO:0007669"/>
    <property type="project" value="TreeGrafter"/>
</dbReference>
<protein>
    <recommendedName>
        <fullName evidence="7">Acyl-CoA synthetase</fullName>
    </recommendedName>
</protein>
<dbReference type="SUPFAM" id="SSF56801">
    <property type="entry name" value="Acetyl-CoA synthetase-like"/>
    <property type="match status" value="1"/>
</dbReference>
<sequence length="494" mass="55176">MIYRLTILSRSPTMAPFNGQRGGTYVHIADQILKNGGMLPHKTALVYKDRTRTYRDVETDLHSYRNALSAKAKECGFVRPLAFAIDIENQDELLLVFLAAASLGWTGIPLNRKWTNNERLQALARAEADVLFTDRPISEAECAVWDSRQVNETTEIEADRFAQGNDLFYLGFTSGSTGAPKAYVRTHHSWTTSFQPAAETFQLQSTNRVSVPGSLFHSLFLFAAVHTLHMGATLYLEPTFSPFDVLETIKGEQVDVIYGVPTMIEAFVKASSNETLEQVDTIIVSGAKWSKIQVGRAQTQFPNAKLYEFYGASELSFISSLHHRSQSTLPPTAVGRPFPGVTIQADDEEVLHVKSPYLFAGYKGGAPVKEWETVGDIGFIDKTGVVHVKGRKGNMLIIGGINVYPEEVEQLAKEIEGVEEAIAIGKAHPYWGSQMELYIKGRYLSQEDKKQIRTRLKEVLPPIKRPRRLHLVEAFPLLPSGKVDRQALRSGRYE</sequence>
<dbReference type="InterPro" id="IPR045851">
    <property type="entry name" value="AMP-bd_C_sf"/>
</dbReference>
<dbReference type="InterPro" id="IPR020845">
    <property type="entry name" value="AMP-binding_CS"/>
</dbReference>
<organism evidence="5 6">
    <name type="scientific">Shouchella clausii</name>
    <name type="common">Alkalihalobacillus clausii</name>
    <dbReference type="NCBI Taxonomy" id="79880"/>
    <lineage>
        <taxon>Bacteria</taxon>
        <taxon>Bacillati</taxon>
        <taxon>Bacillota</taxon>
        <taxon>Bacilli</taxon>
        <taxon>Bacillales</taxon>
        <taxon>Bacillaceae</taxon>
        <taxon>Shouchella</taxon>
    </lineage>
</organism>
<evidence type="ECO:0000259" key="3">
    <source>
        <dbReference type="Pfam" id="PF00501"/>
    </source>
</evidence>
<dbReference type="PROSITE" id="PS00455">
    <property type="entry name" value="AMP_BINDING"/>
    <property type="match status" value="1"/>
</dbReference>
<dbReference type="Gene3D" id="3.30.300.30">
    <property type="match status" value="1"/>
</dbReference>
<gene>
    <name evidence="5" type="ORF">CHH72_19330</name>
</gene>
<evidence type="ECO:0000313" key="5">
    <source>
        <dbReference type="EMBL" id="PAE87334.1"/>
    </source>
</evidence>
<dbReference type="InterPro" id="IPR042099">
    <property type="entry name" value="ANL_N_sf"/>
</dbReference>
<comment type="similarity">
    <text evidence="1">Belongs to the ATP-dependent AMP-binding enzyme family.</text>
</comment>